<keyword evidence="6" id="KW-1185">Reference proteome</keyword>
<evidence type="ECO:0000259" key="4">
    <source>
        <dbReference type="PROSITE" id="PS50995"/>
    </source>
</evidence>
<name>A0A516H1H9_9PROT</name>
<gene>
    <name evidence="5" type="ORF">FNB15_10330</name>
</gene>
<dbReference type="PROSITE" id="PS50995">
    <property type="entry name" value="HTH_MARR_2"/>
    <property type="match status" value="1"/>
</dbReference>
<dbReference type="GO" id="GO:0003677">
    <property type="term" value="F:DNA binding"/>
    <property type="evidence" value="ECO:0007669"/>
    <property type="project" value="UniProtKB-KW"/>
</dbReference>
<dbReference type="GO" id="GO:0003700">
    <property type="term" value="F:DNA-binding transcription factor activity"/>
    <property type="evidence" value="ECO:0007669"/>
    <property type="project" value="InterPro"/>
</dbReference>
<evidence type="ECO:0000313" key="5">
    <source>
        <dbReference type="EMBL" id="QDO97641.1"/>
    </source>
</evidence>
<feature type="domain" description="HTH marR-type" evidence="4">
    <location>
        <begin position="16"/>
        <end position="148"/>
    </location>
</feature>
<evidence type="ECO:0000256" key="2">
    <source>
        <dbReference type="ARBA" id="ARBA00023125"/>
    </source>
</evidence>
<sequence length="162" mass="17252">MAAPQPNDPIAPLRLDGYLPYLINRAGVSLAARFSAALRAADVTLQDWRVLAALRERDGQRLTELAQRTSIEVSTLSRLVGGLEANGMVSRSRDSGDARAITIRLTVAGERVTATLTPAAQQLETAALAGLSEAEIAQLKSLLERIYGNLTTLPAAEDTTAK</sequence>
<dbReference type="Proteomes" id="UP000317496">
    <property type="component" value="Chromosome"/>
</dbReference>
<evidence type="ECO:0000256" key="3">
    <source>
        <dbReference type="ARBA" id="ARBA00023163"/>
    </source>
</evidence>
<proteinExistence type="predicted"/>
<dbReference type="Gene3D" id="1.10.10.10">
    <property type="entry name" value="Winged helix-like DNA-binding domain superfamily/Winged helix DNA-binding domain"/>
    <property type="match status" value="1"/>
</dbReference>
<keyword evidence="3" id="KW-0804">Transcription</keyword>
<dbReference type="Pfam" id="PF01047">
    <property type="entry name" value="MarR"/>
    <property type="match status" value="1"/>
</dbReference>
<dbReference type="InterPro" id="IPR039422">
    <property type="entry name" value="MarR/SlyA-like"/>
</dbReference>
<dbReference type="OrthoDB" id="8906692at2"/>
<dbReference type="PANTHER" id="PTHR33164:SF64">
    <property type="entry name" value="TRANSCRIPTIONAL REGULATOR SLYA"/>
    <property type="match status" value="1"/>
</dbReference>
<dbReference type="PANTHER" id="PTHR33164">
    <property type="entry name" value="TRANSCRIPTIONAL REGULATOR, MARR FAMILY"/>
    <property type="match status" value="1"/>
</dbReference>
<dbReference type="KEGG" id="fer:FNB15_10330"/>
<dbReference type="PRINTS" id="PR00598">
    <property type="entry name" value="HTHMARR"/>
</dbReference>
<dbReference type="SMART" id="SM00347">
    <property type="entry name" value="HTH_MARR"/>
    <property type="match status" value="1"/>
</dbReference>
<dbReference type="RefSeq" id="WP_144068622.1">
    <property type="nucleotide sequence ID" value="NZ_CP041636.1"/>
</dbReference>
<reference evidence="5 6" key="1">
    <citation type="submission" date="2019-07" db="EMBL/GenBank/DDBJ databases">
        <title>Genome sequencing for Ferrovibrio sp. K5.</title>
        <authorList>
            <person name="Park S.-J."/>
        </authorList>
    </citation>
    <scope>NUCLEOTIDE SEQUENCE [LARGE SCALE GENOMIC DNA]</scope>
    <source>
        <strain evidence="5 6">K5</strain>
    </source>
</reference>
<dbReference type="EMBL" id="CP041636">
    <property type="protein sequence ID" value="QDO97641.1"/>
    <property type="molecule type" value="Genomic_DNA"/>
</dbReference>
<accession>A0A516H1H9</accession>
<dbReference type="InterPro" id="IPR036388">
    <property type="entry name" value="WH-like_DNA-bd_sf"/>
</dbReference>
<evidence type="ECO:0000256" key="1">
    <source>
        <dbReference type="ARBA" id="ARBA00023015"/>
    </source>
</evidence>
<dbReference type="SUPFAM" id="SSF46785">
    <property type="entry name" value="Winged helix' DNA-binding domain"/>
    <property type="match status" value="1"/>
</dbReference>
<keyword evidence="1" id="KW-0805">Transcription regulation</keyword>
<protein>
    <submittedName>
        <fullName evidence="5">MarR family transcriptional regulator</fullName>
    </submittedName>
</protein>
<dbReference type="GO" id="GO:0006950">
    <property type="term" value="P:response to stress"/>
    <property type="evidence" value="ECO:0007669"/>
    <property type="project" value="TreeGrafter"/>
</dbReference>
<dbReference type="InterPro" id="IPR000835">
    <property type="entry name" value="HTH_MarR-typ"/>
</dbReference>
<dbReference type="InterPro" id="IPR036390">
    <property type="entry name" value="WH_DNA-bd_sf"/>
</dbReference>
<dbReference type="AlphaFoldDB" id="A0A516H1H9"/>
<keyword evidence="2" id="KW-0238">DNA-binding</keyword>
<evidence type="ECO:0000313" key="6">
    <source>
        <dbReference type="Proteomes" id="UP000317496"/>
    </source>
</evidence>
<organism evidence="5 6">
    <name type="scientific">Ferrovibrio terrae</name>
    <dbReference type="NCBI Taxonomy" id="2594003"/>
    <lineage>
        <taxon>Bacteria</taxon>
        <taxon>Pseudomonadati</taxon>
        <taxon>Pseudomonadota</taxon>
        <taxon>Alphaproteobacteria</taxon>
        <taxon>Rhodospirillales</taxon>
        <taxon>Rhodospirillaceae</taxon>
        <taxon>Ferrovibrio</taxon>
    </lineage>
</organism>